<sequence length="56" mass="5854">MKECIIGIDAGTASVKGLLVDATGTIVATASAPLQLSTPRPGWAEQSPEDWWKATI</sequence>
<comment type="caution">
    <text evidence="5">The sequence shown here is derived from an EMBL/GenBank/DDBJ whole genome shotgun (WGS) entry which is preliminary data.</text>
</comment>
<dbReference type="Gene3D" id="3.30.420.40">
    <property type="match status" value="1"/>
</dbReference>
<feature type="region of interest" description="Disordered" evidence="3">
    <location>
        <begin position="37"/>
        <end position="56"/>
    </location>
</feature>
<keyword evidence="2" id="KW-0418">Kinase</keyword>
<dbReference type="SUPFAM" id="SSF53067">
    <property type="entry name" value="Actin-like ATPase domain"/>
    <property type="match status" value="1"/>
</dbReference>
<dbReference type="GO" id="GO:0019150">
    <property type="term" value="F:D-ribulokinase activity"/>
    <property type="evidence" value="ECO:0007669"/>
    <property type="project" value="TreeGrafter"/>
</dbReference>
<evidence type="ECO:0000313" key="5">
    <source>
        <dbReference type="EMBL" id="RIE17131.1"/>
    </source>
</evidence>
<keyword evidence="6" id="KW-1185">Reference proteome</keyword>
<name>A0A398E3B8_9BACT</name>
<dbReference type="InterPro" id="IPR018484">
    <property type="entry name" value="FGGY_N"/>
</dbReference>
<dbReference type="OrthoDB" id="9805576at2"/>
<evidence type="ECO:0000256" key="2">
    <source>
        <dbReference type="ARBA" id="ARBA00022777"/>
    </source>
</evidence>
<keyword evidence="1" id="KW-0808">Transferase</keyword>
<dbReference type="Pfam" id="PF00370">
    <property type="entry name" value="FGGY_N"/>
    <property type="match status" value="1"/>
</dbReference>
<dbReference type="InterPro" id="IPR043129">
    <property type="entry name" value="ATPase_NBD"/>
</dbReference>
<reference evidence="5 6" key="1">
    <citation type="submission" date="2018-09" db="EMBL/GenBank/DDBJ databases">
        <title>Discovery and Ecogenomic Context for Candidatus Cryosericales, a Global Caldiserica Order Active in Thawing Permafrost.</title>
        <authorList>
            <person name="Martinez M.A."/>
            <person name="Woodcroft B.J."/>
            <person name="Ignacio Espinoza J.C."/>
            <person name="Zayed A."/>
            <person name="Singleton C.M."/>
            <person name="Boyd J."/>
            <person name="Li Y.-F."/>
            <person name="Purvine S."/>
            <person name="Maughan H."/>
            <person name="Hodgkins S.B."/>
            <person name="Anderson D."/>
            <person name="Sederholm M."/>
            <person name="Temperton B."/>
            <person name="Saleska S.R."/>
            <person name="Tyson G.W."/>
            <person name="Rich V.I."/>
        </authorList>
    </citation>
    <scope>NUCLEOTIDE SEQUENCE [LARGE SCALE GENOMIC DNA]</scope>
    <source>
        <strain evidence="5 6">SMC1</strain>
    </source>
</reference>
<dbReference type="EMBL" id="QXIY01000012">
    <property type="protein sequence ID" value="RIE17131.1"/>
    <property type="molecule type" value="Genomic_DNA"/>
</dbReference>
<evidence type="ECO:0000259" key="4">
    <source>
        <dbReference type="Pfam" id="PF00370"/>
    </source>
</evidence>
<dbReference type="Proteomes" id="UP000266113">
    <property type="component" value="Unassembled WGS sequence"/>
</dbReference>
<evidence type="ECO:0000256" key="1">
    <source>
        <dbReference type="ARBA" id="ARBA00022679"/>
    </source>
</evidence>
<evidence type="ECO:0000256" key="3">
    <source>
        <dbReference type="SAM" id="MobiDB-lite"/>
    </source>
</evidence>
<organism evidence="5 6">
    <name type="scientific">Candidatus Cryosericum septentrionale</name>
    <dbReference type="NCBI Taxonomy" id="2290913"/>
    <lineage>
        <taxon>Bacteria</taxon>
        <taxon>Pseudomonadati</taxon>
        <taxon>Caldisericota/Cryosericota group</taxon>
        <taxon>Candidatus Cryosericota</taxon>
        <taxon>Candidatus Cryosericia</taxon>
        <taxon>Candidatus Cryosericales</taxon>
        <taxon>Candidatus Cryosericaceae</taxon>
        <taxon>Candidatus Cryosericum</taxon>
    </lineage>
</organism>
<accession>A0A398E3B8</accession>
<dbReference type="AlphaFoldDB" id="A0A398E3B8"/>
<dbReference type="PANTHER" id="PTHR43435">
    <property type="entry name" value="RIBULOKINASE"/>
    <property type="match status" value="1"/>
</dbReference>
<evidence type="ECO:0000313" key="6">
    <source>
        <dbReference type="Proteomes" id="UP000266113"/>
    </source>
</evidence>
<gene>
    <name evidence="5" type="ORF">SMC1_03085</name>
</gene>
<feature type="domain" description="Carbohydrate kinase FGGY N-terminal" evidence="4">
    <location>
        <begin position="5"/>
        <end position="55"/>
    </location>
</feature>
<protein>
    <recommendedName>
        <fullName evidence="4">Carbohydrate kinase FGGY N-terminal domain-containing protein</fullName>
    </recommendedName>
</protein>
<dbReference type="RefSeq" id="WP_119085341.1">
    <property type="nucleotide sequence ID" value="NZ_QXIY01000012.1"/>
</dbReference>
<proteinExistence type="predicted"/>
<dbReference type="GO" id="GO:0005737">
    <property type="term" value="C:cytoplasm"/>
    <property type="evidence" value="ECO:0007669"/>
    <property type="project" value="TreeGrafter"/>
</dbReference>
<dbReference type="GO" id="GO:0019321">
    <property type="term" value="P:pentose metabolic process"/>
    <property type="evidence" value="ECO:0007669"/>
    <property type="project" value="TreeGrafter"/>
</dbReference>
<dbReference type="PANTHER" id="PTHR43435:SF4">
    <property type="entry name" value="FGGY CARBOHYDRATE KINASE DOMAIN-CONTAINING PROTEIN"/>
    <property type="match status" value="1"/>
</dbReference>